<dbReference type="PANTHER" id="PTHR40788">
    <property type="entry name" value="CLR5 DOMAIN-CONTAINING PROTEIN-RELATED"/>
    <property type="match status" value="1"/>
</dbReference>
<organism evidence="1 2">
    <name type="scientific">Gibberella moniliformis (strain M3125 / FGSC 7600)</name>
    <name type="common">Maize ear and stalk rot fungus</name>
    <name type="synonym">Fusarium verticillioides</name>
    <dbReference type="NCBI Taxonomy" id="334819"/>
    <lineage>
        <taxon>Eukaryota</taxon>
        <taxon>Fungi</taxon>
        <taxon>Dikarya</taxon>
        <taxon>Ascomycota</taxon>
        <taxon>Pezizomycotina</taxon>
        <taxon>Sordariomycetes</taxon>
        <taxon>Hypocreomycetidae</taxon>
        <taxon>Hypocreales</taxon>
        <taxon>Nectriaceae</taxon>
        <taxon>Fusarium</taxon>
        <taxon>Fusarium fujikuroi species complex</taxon>
    </lineage>
</organism>
<dbReference type="PANTHER" id="PTHR40788:SF2">
    <property type="entry name" value="CLR5 DOMAIN-CONTAINING PROTEIN"/>
    <property type="match status" value="1"/>
</dbReference>
<dbReference type="Proteomes" id="UP000009096">
    <property type="component" value="Chromosome 4"/>
</dbReference>
<dbReference type="AlphaFoldDB" id="W7MQT5"/>
<keyword evidence="2" id="KW-1185">Reference proteome</keyword>
<dbReference type="GeneID" id="30069642"/>
<dbReference type="RefSeq" id="XP_018760029.1">
    <property type="nucleotide sequence ID" value="XM_018901531.1"/>
</dbReference>
<reference evidence="1 2" key="1">
    <citation type="journal article" date="2010" name="Nature">
        <title>Comparative genomics reveals mobile pathogenicity chromosomes in Fusarium.</title>
        <authorList>
            <person name="Ma L.J."/>
            <person name="van der Does H.C."/>
            <person name="Borkovich K.A."/>
            <person name="Coleman J.J."/>
            <person name="Daboussi M.J."/>
            <person name="Di Pietro A."/>
            <person name="Dufresne M."/>
            <person name="Freitag M."/>
            <person name="Grabherr M."/>
            <person name="Henrissat B."/>
            <person name="Houterman P.M."/>
            <person name="Kang S."/>
            <person name="Shim W.B."/>
            <person name="Woloshuk C."/>
            <person name="Xie X."/>
            <person name="Xu J.R."/>
            <person name="Antoniw J."/>
            <person name="Baker S.E."/>
            <person name="Bluhm B.H."/>
            <person name="Breakspear A."/>
            <person name="Brown D.W."/>
            <person name="Butchko R.A."/>
            <person name="Chapman S."/>
            <person name="Coulson R."/>
            <person name="Coutinho P.M."/>
            <person name="Danchin E.G."/>
            <person name="Diener A."/>
            <person name="Gale L.R."/>
            <person name="Gardiner D.M."/>
            <person name="Goff S."/>
            <person name="Hammond-Kosack K.E."/>
            <person name="Hilburn K."/>
            <person name="Hua-Van A."/>
            <person name="Jonkers W."/>
            <person name="Kazan K."/>
            <person name="Kodira C.D."/>
            <person name="Koehrsen M."/>
            <person name="Kumar L."/>
            <person name="Lee Y.H."/>
            <person name="Li L."/>
            <person name="Manners J.M."/>
            <person name="Miranda-Saavedra D."/>
            <person name="Mukherjee M."/>
            <person name="Park G."/>
            <person name="Park J."/>
            <person name="Park S.Y."/>
            <person name="Proctor R.H."/>
            <person name="Regev A."/>
            <person name="Ruiz-Roldan M.C."/>
            <person name="Sain D."/>
            <person name="Sakthikumar S."/>
            <person name="Sykes S."/>
            <person name="Schwartz D.C."/>
            <person name="Turgeon B.G."/>
            <person name="Wapinski I."/>
            <person name="Yoder O."/>
            <person name="Young S."/>
            <person name="Zeng Q."/>
            <person name="Zhou S."/>
            <person name="Galagan J."/>
            <person name="Cuomo C.A."/>
            <person name="Kistler H.C."/>
            <person name="Rep M."/>
        </authorList>
    </citation>
    <scope>NUCLEOTIDE SEQUENCE [LARGE SCALE GENOMIC DNA]</scope>
    <source>
        <strain evidence="2">M3125 / FGSC 7600</strain>
    </source>
</reference>
<accession>W7MQT5</accession>
<evidence type="ECO:0000313" key="1">
    <source>
        <dbReference type="EMBL" id="EWG53838.1"/>
    </source>
</evidence>
<dbReference type="STRING" id="334819.W7MQT5"/>
<dbReference type="OrthoDB" id="2922289at2759"/>
<dbReference type="eggNOG" id="ENOG502QUCG">
    <property type="taxonomic scope" value="Eukaryota"/>
</dbReference>
<sequence>MLLLLSSKGRLAPPAFAAVDYEGLWFGKATRGLHPKLLHYHTMIMHGATNAEEYGKLVHWESYPDAEEWVRTRRQLLPGDGLLVLEVQDRLMKFLVVCCHQILHEIPPDVITKETVDRMRRAEANLDIV</sequence>
<name>W7MQT5_GIBM7</name>
<dbReference type="KEGG" id="fvr:FVEG_12178"/>
<evidence type="ECO:0000313" key="2">
    <source>
        <dbReference type="Proteomes" id="UP000009096"/>
    </source>
</evidence>
<dbReference type="EMBL" id="CM000581">
    <property type="protein sequence ID" value="EWG53838.1"/>
    <property type="molecule type" value="Genomic_DNA"/>
</dbReference>
<proteinExistence type="predicted"/>
<dbReference type="VEuPathDB" id="FungiDB:FVEG_12178"/>
<dbReference type="EMBL" id="DS022260">
    <property type="protein sequence ID" value="EWG53838.1"/>
    <property type="molecule type" value="Genomic_DNA"/>
</dbReference>
<protein>
    <submittedName>
        <fullName evidence="1">Uncharacterized protein</fullName>
    </submittedName>
</protein>
<gene>
    <name evidence="1" type="ORF">FVEG_12178</name>
</gene>